<reference evidence="1" key="1">
    <citation type="submission" date="2023-04" db="EMBL/GenBank/DDBJ databases">
        <title>A chromosome-level genome assembly of the parasitoid wasp Eretmocerus hayati.</title>
        <authorList>
            <person name="Zhong Y."/>
            <person name="Liu S."/>
            <person name="Liu Y."/>
        </authorList>
    </citation>
    <scope>NUCLEOTIDE SEQUENCE</scope>
    <source>
        <strain evidence="1">ZJU_SS_LIU_2023</strain>
    </source>
</reference>
<accession>A0ACC2NYL7</accession>
<evidence type="ECO:0000313" key="1">
    <source>
        <dbReference type="EMBL" id="KAJ8676169.1"/>
    </source>
</evidence>
<sequence>MILKRVNNCPADELKLSEDDPLCPVSSPSSTQQRNRTRQLTYWYTLEESTDLRGNFGTWYLSWAAMCVYSGMNLNDQKMIPRDHLVAQVRLNNAIEQDSSLTGNRGKIYWIWKKLGSWHLTLVA</sequence>
<comment type="caution">
    <text evidence="1">The sequence shown here is derived from an EMBL/GenBank/DDBJ whole genome shotgun (WGS) entry which is preliminary data.</text>
</comment>
<name>A0ACC2NYL7_9HYME</name>
<evidence type="ECO:0000313" key="2">
    <source>
        <dbReference type="Proteomes" id="UP001239111"/>
    </source>
</evidence>
<dbReference type="Proteomes" id="UP001239111">
    <property type="component" value="Chromosome 2"/>
</dbReference>
<proteinExistence type="predicted"/>
<organism evidence="1 2">
    <name type="scientific">Eretmocerus hayati</name>
    <dbReference type="NCBI Taxonomy" id="131215"/>
    <lineage>
        <taxon>Eukaryota</taxon>
        <taxon>Metazoa</taxon>
        <taxon>Ecdysozoa</taxon>
        <taxon>Arthropoda</taxon>
        <taxon>Hexapoda</taxon>
        <taxon>Insecta</taxon>
        <taxon>Pterygota</taxon>
        <taxon>Neoptera</taxon>
        <taxon>Endopterygota</taxon>
        <taxon>Hymenoptera</taxon>
        <taxon>Apocrita</taxon>
        <taxon>Proctotrupomorpha</taxon>
        <taxon>Chalcidoidea</taxon>
        <taxon>Aphelinidae</taxon>
        <taxon>Aphelininae</taxon>
        <taxon>Eretmocerus</taxon>
    </lineage>
</organism>
<keyword evidence="2" id="KW-1185">Reference proteome</keyword>
<gene>
    <name evidence="1" type="ORF">QAD02_011955</name>
</gene>
<dbReference type="EMBL" id="CM056742">
    <property type="protein sequence ID" value="KAJ8676169.1"/>
    <property type="molecule type" value="Genomic_DNA"/>
</dbReference>
<protein>
    <submittedName>
        <fullName evidence="1">Uncharacterized protein</fullName>
    </submittedName>
</protein>